<keyword evidence="1" id="KW-0732">Signal</keyword>
<keyword evidence="3" id="KW-1185">Reference proteome</keyword>
<dbReference type="RefSeq" id="XP_018036567.1">
    <property type="nucleotide sequence ID" value="XM_018178501.1"/>
</dbReference>
<proteinExistence type="predicted"/>
<dbReference type="AlphaFoldDB" id="A0A177CGX4"/>
<dbReference type="InParanoid" id="A0A177CGX4"/>
<evidence type="ECO:0000313" key="3">
    <source>
        <dbReference type="Proteomes" id="UP000077069"/>
    </source>
</evidence>
<organism evidence="2 3">
    <name type="scientific">Paraphaeosphaeria sporulosa</name>
    <dbReference type="NCBI Taxonomy" id="1460663"/>
    <lineage>
        <taxon>Eukaryota</taxon>
        <taxon>Fungi</taxon>
        <taxon>Dikarya</taxon>
        <taxon>Ascomycota</taxon>
        <taxon>Pezizomycotina</taxon>
        <taxon>Dothideomycetes</taxon>
        <taxon>Pleosporomycetidae</taxon>
        <taxon>Pleosporales</taxon>
        <taxon>Massarineae</taxon>
        <taxon>Didymosphaeriaceae</taxon>
        <taxon>Paraphaeosphaeria</taxon>
    </lineage>
</organism>
<dbReference type="InterPro" id="IPR029068">
    <property type="entry name" value="Glyas_Bleomycin-R_OHBP_Dase"/>
</dbReference>
<dbReference type="Gene3D" id="3.10.180.10">
    <property type="entry name" value="2,3-Dihydroxybiphenyl 1,2-Dioxygenase, domain 1"/>
    <property type="match status" value="1"/>
</dbReference>
<feature type="chain" id="PRO_5008058269" description="VOC domain-containing protein" evidence="1">
    <location>
        <begin position="28"/>
        <end position="125"/>
    </location>
</feature>
<evidence type="ECO:0008006" key="4">
    <source>
        <dbReference type="Google" id="ProtNLM"/>
    </source>
</evidence>
<dbReference type="SUPFAM" id="SSF54593">
    <property type="entry name" value="Glyoxalase/Bleomycin resistance protein/Dihydroxybiphenyl dioxygenase"/>
    <property type="match status" value="1"/>
</dbReference>
<gene>
    <name evidence="2" type="ORF">CC84DRAFT_1164521</name>
</gene>
<dbReference type="EMBL" id="KV441552">
    <property type="protein sequence ID" value="OAG06202.1"/>
    <property type="molecule type" value="Genomic_DNA"/>
</dbReference>
<evidence type="ECO:0000256" key="1">
    <source>
        <dbReference type="SAM" id="SignalP"/>
    </source>
</evidence>
<feature type="signal peptide" evidence="1">
    <location>
        <begin position="1"/>
        <end position="27"/>
    </location>
</feature>
<dbReference type="OrthoDB" id="16820at2759"/>
<evidence type="ECO:0000313" key="2">
    <source>
        <dbReference type="EMBL" id="OAG06202.1"/>
    </source>
</evidence>
<dbReference type="Proteomes" id="UP000077069">
    <property type="component" value="Unassembled WGS sequence"/>
</dbReference>
<accession>A0A177CGX4</accession>
<dbReference type="GeneID" id="28761987"/>
<protein>
    <recommendedName>
        <fullName evidence="4">VOC domain-containing protein</fullName>
    </recommendedName>
</protein>
<reference evidence="2 3" key="1">
    <citation type="submission" date="2016-05" db="EMBL/GenBank/DDBJ databases">
        <title>Comparative analysis of secretome profiles of manganese(II)-oxidizing ascomycete fungi.</title>
        <authorList>
            <consortium name="DOE Joint Genome Institute"/>
            <person name="Zeiner C.A."/>
            <person name="Purvine S.O."/>
            <person name="Zink E.M."/>
            <person name="Wu S."/>
            <person name="Pasa-Tolic L."/>
            <person name="Chaput D.L."/>
            <person name="Haridas S."/>
            <person name="Grigoriev I.V."/>
            <person name="Santelli C.M."/>
            <person name="Hansel C.M."/>
        </authorList>
    </citation>
    <scope>NUCLEOTIDE SEQUENCE [LARGE SCALE GENOMIC DNA]</scope>
    <source>
        <strain evidence="2 3">AP3s5-JAC2a</strain>
    </source>
</reference>
<name>A0A177CGX4_9PLEO</name>
<sequence>MERGSRTAAFALGDTTLLLFQLGQTSTDIVSTSGTIPGHGPTEQILNYLCPKSGKPNDTSATLKQHFCVAVSDLAQVDAWEKHLRDVNVKILGVNNWERGGKSVYFEDLDGHIGEVASRGTWPHY</sequence>